<dbReference type="GO" id="GO:0046872">
    <property type="term" value="F:metal ion binding"/>
    <property type="evidence" value="ECO:0007669"/>
    <property type="project" value="InterPro"/>
</dbReference>
<dbReference type="GO" id="GO:0016020">
    <property type="term" value="C:membrane"/>
    <property type="evidence" value="ECO:0007669"/>
    <property type="project" value="UniProtKB-SubCell"/>
</dbReference>
<comment type="caution">
    <text evidence="4">The sequence shown here is derived from an EMBL/GenBank/DDBJ whole genome shotgun (WGS) entry which is preliminary data.</text>
</comment>
<sequence>MKVSNILVTKTKHSNFKRLPNSNLNWFCFLQQKMVVKISMNGHKCRSKALKIAVGIQGVESAALQGQDKDQIVVTGDGVDAVVVLTTSLRKGVGHAELVSVSPVKEGDKKEDGGSGGDQKKNEAIWQSVSGYYYPPQLYFHEVRDDRYDNNCSIM</sequence>
<dbReference type="PROSITE" id="PS50846">
    <property type="entry name" value="HMA_2"/>
    <property type="match status" value="1"/>
</dbReference>
<dbReference type="AlphaFoldDB" id="A0A7J0G354"/>
<dbReference type="InterPro" id="IPR044296">
    <property type="entry name" value="HIPP46"/>
</dbReference>
<accession>A0A7J0G354</accession>
<feature type="region of interest" description="Disordered" evidence="2">
    <location>
        <begin position="102"/>
        <end position="121"/>
    </location>
</feature>
<dbReference type="GO" id="GO:0009626">
    <property type="term" value="P:plant-type hypersensitive response"/>
    <property type="evidence" value="ECO:0007669"/>
    <property type="project" value="UniProtKB-KW"/>
</dbReference>
<protein>
    <recommendedName>
        <fullName evidence="3">HMA domain-containing protein</fullName>
    </recommendedName>
</protein>
<evidence type="ECO:0000256" key="2">
    <source>
        <dbReference type="SAM" id="MobiDB-lite"/>
    </source>
</evidence>
<organism evidence="4 5">
    <name type="scientific">Actinidia rufa</name>
    <dbReference type="NCBI Taxonomy" id="165716"/>
    <lineage>
        <taxon>Eukaryota</taxon>
        <taxon>Viridiplantae</taxon>
        <taxon>Streptophyta</taxon>
        <taxon>Embryophyta</taxon>
        <taxon>Tracheophyta</taxon>
        <taxon>Spermatophyta</taxon>
        <taxon>Magnoliopsida</taxon>
        <taxon>eudicotyledons</taxon>
        <taxon>Gunneridae</taxon>
        <taxon>Pentapetalae</taxon>
        <taxon>asterids</taxon>
        <taxon>Ericales</taxon>
        <taxon>Actinidiaceae</taxon>
        <taxon>Actinidia</taxon>
    </lineage>
</organism>
<proteinExistence type="predicted"/>
<reference evidence="4 5" key="1">
    <citation type="submission" date="2019-07" db="EMBL/GenBank/DDBJ databases">
        <title>De Novo Assembly of kiwifruit Actinidia rufa.</title>
        <authorList>
            <person name="Sugita-Konishi S."/>
            <person name="Sato K."/>
            <person name="Mori E."/>
            <person name="Abe Y."/>
            <person name="Kisaki G."/>
            <person name="Hamano K."/>
            <person name="Suezawa K."/>
            <person name="Otani M."/>
            <person name="Fukuda T."/>
            <person name="Manabe T."/>
            <person name="Gomi K."/>
            <person name="Tabuchi M."/>
            <person name="Akimitsu K."/>
            <person name="Kataoka I."/>
        </authorList>
    </citation>
    <scope>NUCLEOTIDE SEQUENCE [LARGE SCALE GENOMIC DNA]</scope>
    <source>
        <strain evidence="5">cv. Fuchu</strain>
    </source>
</reference>
<evidence type="ECO:0000313" key="5">
    <source>
        <dbReference type="Proteomes" id="UP000585474"/>
    </source>
</evidence>
<evidence type="ECO:0000259" key="3">
    <source>
        <dbReference type="PROSITE" id="PS50846"/>
    </source>
</evidence>
<feature type="domain" description="HMA" evidence="3">
    <location>
        <begin position="31"/>
        <end position="101"/>
    </location>
</feature>
<dbReference type="Gene3D" id="3.30.70.100">
    <property type="match status" value="1"/>
</dbReference>
<evidence type="ECO:0000256" key="1">
    <source>
        <dbReference type="ARBA" id="ARBA00004170"/>
    </source>
</evidence>
<dbReference type="OrthoDB" id="692882at2759"/>
<dbReference type="EMBL" id="BJWL01000017">
    <property type="protein sequence ID" value="GFZ05207.1"/>
    <property type="molecule type" value="Genomic_DNA"/>
</dbReference>
<evidence type="ECO:0000313" key="4">
    <source>
        <dbReference type="EMBL" id="GFZ05207.1"/>
    </source>
</evidence>
<comment type="subcellular location">
    <subcellularLocation>
        <location evidence="1">Membrane</location>
        <topology evidence="1">Peripheral membrane protein</topology>
    </subcellularLocation>
</comment>
<feature type="compositionally biased region" description="Basic and acidic residues" evidence="2">
    <location>
        <begin position="105"/>
        <end position="121"/>
    </location>
</feature>
<gene>
    <name evidence="4" type="ORF">Acr_17g0007790</name>
</gene>
<dbReference type="InterPro" id="IPR006121">
    <property type="entry name" value="HMA_dom"/>
</dbReference>
<name>A0A7J0G354_9ERIC</name>
<keyword evidence="5" id="KW-1185">Reference proteome</keyword>
<dbReference type="Proteomes" id="UP000585474">
    <property type="component" value="Unassembled WGS sequence"/>
</dbReference>
<dbReference type="PANTHER" id="PTHR46371">
    <property type="entry name" value="OS04G0464100 PROTEIN"/>
    <property type="match status" value="1"/>
</dbReference>